<dbReference type="EMBL" id="BLJE01000002">
    <property type="protein sequence ID" value="GFE65200.1"/>
    <property type="molecule type" value="Genomic_DNA"/>
</dbReference>
<dbReference type="Proteomes" id="UP000436822">
    <property type="component" value="Unassembled WGS sequence"/>
</dbReference>
<dbReference type="RefSeq" id="WP_159806946.1">
    <property type="nucleotide sequence ID" value="NZ_BLJE01000002.1"/>
</dbReference>
<proteinExistence type="predicted"/>
<dbReference type="AlphaFoldDB" id="A0A6N6JH77"/>
<sequence>MIFAIYKKFQLFWFGFSVSASALVYAGMSAGSFTYQDIQTGMSDMTADYLAENPDAASGISGYVRSLMSQENAALVEPAQGSRLPVILN</sequence>
<name>A0A6N6JH77_9RHOB</name>
<keyword evidence="1" id="KW-0732">Signal</keyword>
<feature type="chain" id="PRO_5027095913" evidence="1">
    <location>
        <begin position="23"/>
        <end position="89"/>
    </location>
</feature>
<feature type="signal peptide" evidence="1">
    <location>
        <begin position="1"/>
        <end position="22"/>
    </location>
</feature>
<organism evidence="2 3">
    <name type="scientific">Litoreibacter roseus</name>
    <dbReference type="NCBI Taxonomy" id="2601869"/>
    <lineage>
        <taxon>Bacteria</taxon>
        <taxon>Pseudomonadati</taxon>
        <taxon>Pseudomonadota</taxon>
        <taxon>Alphaproteobacteria</taxon>
        <taxon>Rhodobacterales</taxon>
        <taxon>Roseobacteraceae</taxon>
        <taxon>Litoreibacter</taxon>
    </lineage>
</organism>
<keyword evidence="3" id="KW-1185">Reference proteome</keyword>
<evidence type="ECO:0000313" key="3">
    <source>
        <dbReference type="Proteomes" id="UP000436822"/>
    </source>
</evidence>
<evidence type="ECO:0000256" key="1">
    <source>
        <dbReference type="SAM" id="SignalP"/>
    </source>
</evidence>
<accession>A0A6N6JH77</accession>
<comment type="caution">
    <text evidence="2">The sequence shown here is derived from an EMBL/GenBank/DDBJ whole genome shotgun (WGS) entry which is preliminary data.</text>
</comment>
<evidence type="ECO:0000313" key="2">
    <source>
        <dbReference type="EMBL" id="GFE65200.1"/>
    </source>
</evidence>
<protein>
    <submittedName>
        <fullName evidence="2">Uncharacterized protein</fullName>
    </submittedName>
</protein>
<reference evidence="2 3" key="1">
    <citation type="submission" date="2019-12" db="EMBL/GenBank/DDBJ databases">
        <title>Litoreibacter badius sp. nov., a novel bacteriochlorophyll a-containing bacterium in the genus Litoreibacter.</title>
        <authorList>
            <person name="Kanamuro M."/>
            <person name="Takabe Y."/>
            <person name="Mori K."/>
            <person name="Takaichi S."/>
            <person name="Hanada S."/>
        </authorList>
    </citation>
    <scope>NUCLEOTIDE SEQUENCE [LARGE SCALE GENOMIC DNA]</scope>
    <source>
        <strain evidence="2 3">K6</strain>
    </source>
</reference>
<gene>
    <name evidence="2" type="ORF">KIN_22740</name>
</gene>